<dbReference type="Proteomes" id="UP000292423">
    <property type="component" value="Unassembled WGS sequence"/>
</dbReference>
<dbReference type="RefSeq" id="WP_242610228.1">
    <property type="nucleotide sequence ID" value="NZ_SHKX01000012.1"/>
</dbReference>
<dbReference type="Pfam" id="PF14833">
    <property type="entry name" value="NAD_binding_11"/>
    <property type="match status" value="1"/>
</dbReference>
<accession>A0A4Q7Z5K5</accession>
<keyword evidence="3" id="KW-0520">NAD</keyword>
<evidence type="ECO:0000259" key="5">
    <source>
        <dbReference type="Pfam" id="PF03446"/>
    </source>
</evidence>
<feature type="active site" evidence="4">
    <location>
        <position position="171"/>
    </location>
</feature>
<proteinExistence type="inferred from homology"/>
<feature type="domain" description="3-hydroxyisobutyrate dehydrogenase-like NAD-binding" evidence="6">
    <location>
        <begin position="165"/>
        <end position="284"/>
    </location>
</feature>
<dbReference type="PANTHER" id="PTHR43060:SF15">
    <property type="entry name" value="3-HYDROXYISOBUTYRATE DEHYDROGENASE-LIKE 1, MITOCHONDRIAL-RELATED"/>
    <property type="match status" value="1"/>
</dbReference>
<dbReference type="InterPro" id="IPR036291">
    <property type="entry name" value="NAD(P)-bd_dom_sf"/>
</dbReference>
<dbReference type="GO" id="GO:0050661">
    <property type="term" value="F:NADP binding"/>
    <property type="evidence" value="ECO:0007669"/>
    <property type="project" value="InterPro"/>
</dbReference>
<dbReference type="Pfam" id="PF03446">
    <property type="entry name" value="NAD_binding_2"/>
    <property type="match status" value="1"/>
</dbReference>
<evidence type="ECO:0000256" key="4">
    <source>
        <dbReference type="PIRSR" id="PIRSR000103-1"/>
    </source>
</evidence>
<keyword evidence="8" id="KW-1185">Reference proteome</keyword>
<evidence type="ECO:0000256" key="3">
    <source>
        <dbReference type="ARBA" id="ARBA00023027"/>
    </source>
</evidence>
<organism evidence="7 8">
    <name type="scientific">Fluviicoccus keumensis</name>
    <dbReference type="NCBI Taxonomy" id="1435465"/>
    <lineage>
        <taxon>Bacteria</taxon>
        <taxon>Pseudomonadati</taxon>
        <taxon>Pseudomonadota</taxon>
        <taxon>Gammaproteobacteria</taxon>
        <taxon>Moraxellales</taxon>
        <taxon>Moraxellaceae</taxon>
        <taxon>Fluviicoccus</taxon>
    </lineage>
</organism>
<dbReference type="InterPro" id="IPR008927">
    <property type="entry name" value="6-PGluconate_DH-like_C_sf"/>
</dbReference>
<dbReference type="PIRSF" id="PIRSF000103">
    <property type="entry name" value="HIBADH"/>
    <property type="match status" value="1"/>
</dbReference>
<dbReference type="PROSITE" id="PS00895">
    <property type="entry name" value="3_HYDROXYISOBUT_DH"/>
    <property type="match status" value="1"/>
</dbReference>
<dbReference type="Gene3D" id="3.40.50.720">
    <property type="entry name" value="NAD(P)-binding Rossmann-like Domain"/>
    <property type="match status" value="1"/>
</dbReference>
<protein>
    <submittedName>
        <fullName evidence="7">3-hydroxyisobutyrate dehydrogenase</fullName>
    </submittedName>
</protein>
<dbReference type="AlphaFoldDB" id="A0A4Q7Z5K5"/>
<evidence type="ECO:0000259" key="6">
    <source>
        <dbReference type="Pfam" id="PF14833"/>
    </source>
</evidence>
<dbReference type="InterPro" id="IPR029154">
    <property type="entry name" value="HIBADH-like_NADP-bd"/>
</dbReference>
<dbReference type="InterPro" id="IPR013328">
    <property type="entry name" value="6PGD_dom2"/>
</dbReference>
<sequence length="288" mass="30729">MKVAFIGLGNMGFPMAGHLATQGHDVTVYNRTAAKADLWLRQYGGRKASTPAEAAAHADFVFTCVGNDDDLSQVVLGETGAIQGMRPGTVLVDHSTVSATLSRDLANILAGGDMAFVDAPVSGGQQGAQRGQLSIMCGAEEVVFRQVEPLLACYGKTVVRMGDVGSGQLTKMVNQICVAGLIEALAEGLYFAEKAGLDATKAMQVIGQGAASSWQLVNRHATMLADEYDHGFAVDWMRKDLDICLEEAAELGINLPVTAQVSDFYREIQAMNGGRWDTSSLLRRLKQT</sequence>
<dbReference type="GO" id="GO:0016491">
    <property type="term" value="F:oxidoreductase activity"/>
    <property type="evidence" value="ECO:0007669"/>
    <property type="project" value="UniProtKB-KW"/>
</dbReference>
<dbReference type="InterPro" id="IPR006115">
    <property type="entry name" value="6PGDH_NADP-bd"/>
</dbReference>
<name>A0A4Q7Z5K5_9GAMM</name>
<dbReference type="GO" id="GO:0016054">
    <property type="term" value="P:organic acid catabolic process"/>
    <property type="evidence" value="ECO:0007669"/>
    <property type="project" value="UniProtKB-ARBA"/>
</dbReference>
<gene>
    <name evidence="7" type="ORF">EV700_1738</name>
</gene>
<evidence type="ECO:0000313" key="8">
    <source>
        <dbReference type="Proteomes" id="UP000292423"/>
    </source>
</evidence>
<feature type="domain" description="6-phosphogluconate dehydrogenase NADP-binding" evidence="5">
    <location>
        <begin position="2"/>
        <end position="162"/>
    </location>
</feature>
<dbReference type="InterPro" id="IPR002204">
    <property type="entry name" value="3-OH-isobutyrate_DH-rel_CS"/>
</dbReference>
<dbReference type="PANTHER" id="PTHR43060">
    <property type="entry name" value="3-HYDROXYISOBUTYRATE DEHYDROGENASE-LIKE 1, MITOCHONDRIAL-RELATED"/>
    <property type="match status" value="1"/>
</dbReference>
<comment type="similarity">
    <text evidence="1">Belongs to the HIBADH-related family.</text>
</comment>
<dbReference type="GO" id="GO:0051287">
    <property type="term" value="F:NAD binding"/>
    <property type="evidence" value="ECO:0007669"/>
    <property type="project" value="InterPro"/>
</dbReference>
<dbReference type="SUPFAM" id="SSF48179">
    <property type="entry name" value="6-phosphogluconate dehydrogenase C-terminal domain-like"/>
    <property type="match status" value="1"/>
</dbReference>
<dbReference type="EMBL" id="SHKX01000012">
    <property type="protein sequence ID" value="RZU44935.1"/>
    <property type="molecule type" value="Genomic_DNA"/>
</dbReference>
<evidence type="ECO:0000313" key="7">
    <source>
        <dbReference type="EMBL" id="RZU44935.1"/>
    </source>
</evidence>
<dbReference type="Gene3D" id="1.10.1040.10">
    <property type="entry name" value="N-(1-d-carboxylethyl)-l-norvaline Dehydrogenase, domain 2"/>
    <property type="match status" value="1"/>
</dbReference>
<evidence type="ECO:0000256" key="2">
    <source>
        <dbReference type="ARBA" id="ARBA00023002"/>
    </source>
</evidence>
<keyword evidence="2" id="KW-0560">Oxidoreductase</keyword>
<dbReference type="SUPFAM" id="SSF51735">
    <property type="entry name" value="NAD(P)-binding Rossmann-fold domains"/>
    <property type="match status" value="1"/>
</dbReference>
<dbReference type="InterPro" id="IPR015815">
    <property type="entry name" value="HIBADH-related"/>
</dbReference>
<evidence type="ECO:0000256" key="1">
    <source>
        <dbReference type="ARBA" id="ARBA00009080"/>
    </source>
</evidence>
<reference evidence="7 8" key="1">
    <citation type="submission" date="2019-02" db="EMBL/GenBank/DDBJ databases">
        <title>Genomic Encyclopedia of Type Strains, Phase IV (KMG-IV): sequencing the most valuable type-strain genomes for metagenomic binning, comparative biology and taxonomic classification.</title>
        <authorList>
            <person name="Goeker M."/>
        </authorList>
    </citation>
    <scope>NUCLEOTIDE SEQUENCE [LARGE SCALE GENOMIC DNA]</scope>
    <source>
        <strain evidence="7 8">DSM 105135</strain>
    </source>
</reference>
<comment type="caution">
    <text evidence="7">The sequence shown here is derived from an EMBL/GenBank/DDBJ whole genome shotgun (WGS) entry which is preliminary data.</text>
</comment>